<evidence type="ECO:0000256" key="1">
    <source>
        <dbReference type="SAM" id="SignalP"/>
    </source>
</evidence>
<dbReference type="AlphaFoldDB" id="A0A3M7P705"/>
<dbReference type="Proteomes" id="UP000276133">
    <property type="component" value="Unassembled WGS sequence"/>
</dbReference>
<dbReference type="OrthoDB" id="10470309at2759"/>
<gene>
    <name evidence="2" type="ORF">BpHYR1_005628</name>
</gene>
<accession>A0A3M7P705</accession>
<protein>
    <submittedName>
        <fullName evidence="2">Uncharacterized protein</fullName>
    </submittedName>
</protein>
<comment type="caution">
    <text evidence="2">The sequence shown here is derived from an EMBL/GenBank/DDBJ whole genome shotgun (WGS) entry which is preliminary data.</text>
</comment>
<keyword evidence="1" id="KW-0732">Signal</keyword>
<name>A0A3M7P705_BRAPC</name>
<reference evidence="2 3" key="1">
    <citation type="journal article" date="2018" name="Sci. Rep.">
        <title>Genomic signatures of local adaptation to the degree of environmental predictability in rotifers.</title>
        <authorList>
            <person name="Franch-Gras L."/>
            <person name="Hahn C."/>
            <person name="Garcia-Roger E.M."/>
            <person name="Carmona M.J."/>
            <person name="Serra M."/>
            <person name="Gomez A."/>
        </authorList>
    </citation>
    <scope>NUCLEOTIDE SEQUENCE [LARGE SCALE GENOMIC DNA]</scope>
    <source>
        <strain evidence="2">HYR1</strain>
    </source>
</reference>
<proteinExistence type="predicted"/>
<sequence length="127" mass="14299">MHFFNICLLATILVLNECSIIQQKPRIDSPVESSQGSFKAHLIRLSLCGEDKKCFMSQKMDNNESFLSSIELLKNEPNPRCVDCYNAAYECYYSSGSWSNSECTNAYNVCYSCGMSLSSAISWLFGK</sequence>
<feature type="chain" id="PRO_5017924316" evidence="1">
    <location>
        <begin position="19"/>
        <end position="127"/>
    </location>
</feature>
<evidence type="ECO:0000313" key="2">
    <source>
        <dbReference type="EMBL" id="RMZ94848.1"/>
    </source>
</evidence>
<feature type="signal peptide" evidence="1">
    <location>
        <begin position="1"/>
        <end position="18"/>
    </location>
</feature>
<organism evidence="2 3">
    <name type="scientific">Brachionus plicatilis</name>
    <name type="common">Marine rotifer</name>
    <name type="synonym">Brachionus muelleri</name>
    <dbReference type="NCBI Taxonomy" id="10195"/>
    <lineage>
        <taxon>Eukaryota</taxon>
        <taxon>Metazoa</taxon>
        <taxon>Spiralia</taxon>
        <taxon>Gnathifera</taxon>
        <taxon>Rotifera</taxon>
        <taxon>Eurotatoria</taxon>
        <taxon>Monogononta</taxon>
        <taxon>Pseudotrocha</taxon>
        <taxon>Ploima</taxon>
        <taxon>Brachionidae</taxon>
        <taxon>Brachionus</taxon>
    </lineage>
</organism>
<evidence type="ECO:0000313" key="3">
    <source>
        <dbReference type="Proteomes" id="UP000276133"/>
    </source>
</evidence>
<keyword evidence="3" id="KW-1185">Reference proteome</keyword>
<dbReference type="EMBL" id="REGN01012777">
    <property type="protein sequence ID" value="RMZ94848.1"/>
    <property type="molecule type" value="Genomic_DNA"/>
</dbReference>